<dbReference type="NCBIfam" id="TIGR01451">
    <property type="entry name" value="B_ant_repeat"/>
    <property type="match status" value="1"/>
</dbReference>
<keyword evidence="4" id="KW-1185">Reference proteome</keyword>
<keyword evidence="1" id="KW-0812">Transmembrane</keyword>
<dbReference type="Pfam" id="PF01345">
    <property type="entry name" value="DUF11"/>
    <property type="match status" value="1"/>
</dbReference>
<sequence>MYKNKIILTVVATFLLIFASAGSAFAGSDISVSFDKSTANVGDQVIMIVTLTNTGPGDLTNINVSAPIPAGMKFMTATTGTTKNLYNSSTGIWQVDNLKLSSKEGGKKTLNITMEVLPELSGKTITANASYLSVTDSSGTDPLKSAQSQPLVIGGNAGNVTANNTSGATGTPWGKYALVIVAIVIILGAGWYMMKRK</sequence>
<name>K2RFC8_METFP</name>
<proteinExistence type="predicted"/>
<evidence type="ECO:0000313" key="4">
    <source>
        <dbReference type="Proteomes" id="UP000007360"/>
    </source>
</evidence>
<keyword evidence="1" id="KW-1133">Transmembrane helix</keyword>
<feature type="domain" description="DUF11" evidence="2">
    <location>
        <begin position="30"/>
        <end position="137"/>
    </location>
</feature>
<dbReference type="RefSeq" id="WP_004029684.1">
    <property type="nucleotide sequence ID" value="NZ_AMPO01000001.1"/>
</dbReference>
<protein>
    <recommendedName>
        <fullName evidence="2">DUF11 domain-containing protein</fullName>
    </recommendedName>
</protein>
<evidence type="ECO:0000256" key="1">
    <source>
        <dbReference type="SAM" id="Phobius"/>
    </source>
</evidence>
<comment type="caution">
    <text evidence="3">The sequence shown here is derived from an EMBL/GenBank/DDBJ whole genome shotgun (WGS) entry which is preliminary data.</text>
</comment>
<dbReference type="Proteomes" id="UP000007360">
    <property type="component" value="Unassembled WGS sequence"/>
</dbReference>
<dbReference type="EMBL" id="AMPO01000001">
    <property type="protein sequence ID" value="EKF87104.1"/>
    <property type="molecule type" value="Genomic_DNA"/>
</dbReference>
<feature type="transmembrane region" description="Helical" evidence="1">
    <location>
        <begin position="173"/>
        <end position="194"/>
    </location>
</feature>
<keyword evidence="1" id="KW-0472">Membrane</keyword>
<evidence type="ECO:0000259" key="2">
    <source>
        <dbReference type="Pfam" id="PF01345"/>
    </source>
</evidence>
<reference evidence="3 4" key="1">
    <citation type="journal article" date="2012" name="J. Bacteriol.">
        <title>Draft genome sequence of Methanobacterium formicicum DSM 3637, an archaebacterium isolated from the methane producer amoeba Pelomyxa palustris.</title>
        <authorList>
            <person name="Gutierrez G."/>
        </authorList>
    </citation>
    <scope>NUCLEOTIDE SEQUENCE [LARGE SCALE GENOMIC DNA]</scope>
    <source>
        <strain evidence="4">DSM 3637 / PP1</strain>
    </source>
</reference>
<accession>K2RFC8</accession>
<evidence type="ECO:0000313" key="3">
    <source>
        <dbReference type="EMBL" id="EKF87104.1"/>
    </source>
</evidence>
<dbReference type="InterPro" id="IPR001434">
    <property type="entry name" value="OmcB-like_DUF11"/>
</dbReference>
<dbReference type="OrthoDB" id="71608at2157"/>
<dbReference type="AlphaFoldDB" id="K2RFC8"/>
<gene>
    <name evidence="3" type="ORF">A994_02430</name>
</gene>
<organism evidence="3 4">
    <name type="scientific">Methanobacterium formicicum (strain DSM 3637 / PP1)</name>
    <dbReference type="NCBI Taxonomy" id="1204725"/>
    <lineage>
        <taxon>Archaea</taxon>
        <taxon>Methanobacteriati</taxon>
        <taxon>Methanobacteriota</taxon>
        <taxon>Methanomada group</taxon>
        <taxon>Methanobacteria</taxon>
        <taxon>Methanobacteriales</taxon>
        <taxon>Methanobacteriaceae</taxon>
        <taxon>Methanobacterium</taxon>
    </lineage>
</organism>
<dbReference type="InterPro" id="IPR047589">
    <property type="entry name" value="DUF11_rpt"/>
</dbReference>
<dbReference type="PATRIC" id="fig|1204725.3.peg.492"/>